<evidence type="ECO:0000256" key="7">
    <source>
        <dbReference type="SAM" id="Phobius"/>
    </source>
</evidence>
<keyword evidence="9" id="KW-1185">Reference proteome</keyword>
<feature type="transmembrane region" description="Helical" evidence="7">
    <location>
        <begin position="88"/>
        <end position="114"/>
    </location>
</feature>
<evidence type="ECO:0000256" key="6">
    <source>
        <dbReference type="ARBA" id="ARBA00023136"/>
    </source>
</evidence>
<evidence type="ECO:0000256" key="4">
    <source>
        <dbReference type="ARBA" id="ARBA00022692"/>
    </source>
</evidence>
<name>A0A516S9P2_9NEIS</name>
<reference evidence="9" key="1">
    <citation type="submission" date="2019-07" db="EMBL/GenBank/DDBJ databases">
        <title>Chitinimonas sp. nov., isolated from Ny-Alesund, arctica soil.</title>
        <authorList>
            <person name="Xu Q."/>
            <person name="Peng F."/>
        </authorList>
    </citation>
    <scope>NUCLEOTIDE SEQUENCE [LARGE SCALE GENOMIC DNA]</scope>
    <source>
        <strain evidence="9">R3-44</strain>
    </source>
</reference>
<keyword evidence="4 7" id="KW-0812">Transmembrane</keyword>
<dbReference type="PANTHER" id="PTHR30531">
    <property type="entry name" value="FLAGELLAR BIOSYNTHETIC PROTEIN FLHB"/>
    <property type="match status" value="1"/>
</dbReference>
<organism evidence="8 9">
    <name type="scientific">Chitinimonas arctica</name>
    <dbReference type="NCBI Taxonomy" id="2594795"/>
    <lineage>
        <taxon>Bacteria</taxon>
        <taxon>Pseudomonadati</taxon>
        <taxon>Pseudomonadota</taxon>
        <taxon>Betaproteobacteria</taxon>
        <taxon>Neisseriales</taxon>
        <taxon>Chitinibacteraceae</taxon>
        <taxon>Chitinimonas</taxon>
    </lineage>
</organism>
<evidence type="ECO:0000313" key="9">
    <source>
        <dbReference type="Proteomes" id="UP000317550"/>
    </source>
</evidence>
<evidence type="ECO:0000313" key="8">
    <source>
        <dbReference type="EMBL" id="QDQ24864.1"/>
    </source>
</evidence>
<comment type="subcellular location">
    <subcellularLocation>
        <location evidence="1">Cell membrane</location>
        <topology evidence="1">Multi-pass membrane protein</topology>
    </subcellularLocation>
</comment>
<proteinExistence type="inferred from homology"/>
<sequence>MSEKNEKPTPKRIRDARQKGQVIKSAEIASGVQLGLLLLYLNFQGGPLLDALKTLVMLTVDVSNQQLDYAVNQILIAFLEVMIRFMGLMALMVVAGTVFALMAQVGPLLAWEAVKPSAKKINPLSNLKQMFSLKTLFDFAKSLFKVTVLGLIFTYLLKQYMPTFQFLPLCGLECGLALTTRVIFWMWSALTAFYVVIGIADYAFQYRSTMKQLMMSMEEIKQEYKDSEGNPEIKGKRRETHREVQSGSLAMNVKKSSVLVRNPTHIAICLYFKPGETDLPLVLEKGTGLLAIHMVKLAERANVPVVENIAVARALLANTEAGDFIPSELFEPVAHILRTVMNLNYEQD</sequence>
<dbReference type="Pfam" id="PF01312">
    <property type="entry name" value="Bac_export_2"/>
    <property type="match status" value="1"/>
</dbReference>
<dbReference type="KEGG" id="cari:FNU76_00075"/>
<evidence type="ECO:0000256" key="1">
    <source>
        <dbReference type="ARBA" id="ARBA00004651"/>
    </source>
</evidence>
<dbReference type="AlphaFoldDB" id="A0A516S9P2"/>
<dbReference type="GO" id="GO:0009306">
    <property type="term" value="P:protein secretion"/>
    <property type="evidence" value="ECO:0007669"/>
    <property type="project" value="InterPro"/>
</dbReference>
<evidence type="ECO:0000256" key="3">
    <source>
        <dbReference type="ARBA" id="ARBA00022475"/>
    </source>
</evidence>
<dbReference type="InterPro" id="IPR006307">
    <property type="entry name" value="BsaZ-like"/>
</dbReference>
<dbReference type="PANTHER" id="PTHR30531:SF6">
    <property type="entry name" value="SECRETION SYSTEM APPARATUS PROTEIN SSAU"/>
    <property type="match status" value="1"/>
</dbReference>
<feature type="transmembrane region" description="Helical" evidence="7">
    <location>
        <begin position="182"/>
        <end position="204"/>
    </location>
</feature>
<dbReference type="PRINTS" id="PR00950">
    <property type="entry name" value="TYPE3IMSPROT"/>
</dbReference>
<keyword evidence="3" id="KW-1003">Cell membrane</keyword>
<keyword evidence="6 7" id="KW-0472">Membrane</keyword>
<evidence type="ECO:0000256" key="2">
    <source>
        <dbReference type="ARBA" id="ARBA00010690"/>
    </source>
</evidence>
<dbReference type="Gene3D" id="3.40.1690.10">
    <property type="entry name" value="secretion proteins EscU"/>
    <property type="match status" value="1"/>
</dbReference>
<dbReference type="SUPFAM" id="SSF160544">
    <property type="entry name" value="EscU C-terminal domain-like"/>
    <property type="match status" value="1"/>
</dbReference>
<keyword evidence="5 7" id="KW-1133">Transmembrane helix</keyword>
<dbReference type="EMBL" id="CP041730">
    <property type="protein sequence ID" value="QDQ24864.1"/>
    <property type="molecule type" value="Genomic_DNA"/>
</dbReference>
<dbReference type="Proteomes" id="UP000317550">
    <property type="component" value="Chromosome"/>
</dbReference>
<dbReference type="InterPro" id="IPR029025">
    <property type="entry name" value="T3SS_substrate_exporter_C"/>
</dbReference>
<feature type="transmembrane region" description="Helical" evidence="7">
    <location>
        <begin position="135"/>
        <end position="157"/>
    </location>
</feature>
<accession>A0A516S9P2</accession>
<dbReference type="NCBIfam" id="TIGR01404">
    <property type="entry name" value="FlhB_rel_III"/>
    <property type="match status" value="1"/>
</dbReference>
<dbReference type="RefSeq" id="WP_143855789.1">
    <property type="nucleotide sequence ID" value="NZ_CP041730.1"/>
</dbReference>
<gene>
    <name evidence="8" type="ORF">FNU76_00075</name>
</gene>
<comment type="similarity">
    <text evidence="2">Belongs to the type III secretion exporter family.</text>
</comment>
<evidence type="ECO:0000256" key="5">
    <source>
        <dbReference type="ARBA" id="ARBA00022989"/>
    </source>
</evidence>
<dbReference type="InterPro" id="IPR006135">
    <property type="entry name" value="T3SS_substrate_exporter"/>
</dbReference>
<dbReference type="GO" id="GO:0005886">
    <property type="term" value="C:plasma membrane"/>
    <property type="evidence" value="ECO:0007669"/>
    <property type="project" value="UniProtKB-SubCell"/>
</dbReference>
<protein>
    <submittedName>
        <fullName evidence="8">EscU/YscU/HrcU family type III secretion system export apparatus switch protein</fullName>
    </submittedName>
</protein>
<dbReference type="NCBIfam" id="NF009364">
    <property type="entry name" value="PRK12721.1"/>
    <property type="match status" value="1"/>
</dbReference>
<dbReference type="OrthoDB" id="9807950at2"/>